<dbReference type="EC" id="3.4.19.13" evidence="11"/>
<feature type="active site" description="Nucleophile" evidence="9">
    <location>
        <position position="424"/>
    </location>
</feature>
<dbReference type="EC" id="2.3.2.2" evidence="11"/>
<protein>
    <recommendedName>
        <fullName evidence="11">Glutathione hydrolase proenzyme</fullName>
        <ecNumber evidence="11">2.3.2.2</ecNumber>
        <ecNumber evidence="11">3.4.19.13</ecNumber>
    </recommendedName>
    <component>
        <recommendedName>
            <fullName evidence="11">Glutathione hydrolase large chain</fullName>
        </recommendedName>
    </component>
    <component>
        <recommendedName>
            <fullName evidence="11">Glutathione hydrolase small chain</fullName>
        </recommendedName>
    </component>
</protein>
<proteinExistence type="inferred from homology"/>
<name>A0A951U3X8_9CYAN</name>
<dbReference type="AlphaFoldDB" id="A0A951U3X8"/>
<dbReference type="PANTHER" id="PTHR43199:SF1">
    <property type="entry name" value="GLUTATHIONE HYDROLASE PROENZYME"/>
    <property type="match status" value="1"/>
</dbReference>
<dbReference type="InterPro" id="IPR000101">
    <property type="entry name" value="GGT_peptidase"/>
</dbReference>
<gene>
    <name evidence="12" type="primary">ggt</name>
    <name evidence="12" type="ORF">KME07_06795</name>
</gene>
<keyword evidence="4 11" id="KW-0808">Transferase</keyword>
<evidence type="ECO:0000313" key="13">
    <source>
        <dbReference type="Proteomes" id="UP000707356"/>
    </source>
</evidence>
<dbReference type="GO" id="GO:0006750">
    <property type="term" value="P:glutathione biosynthetic process"/>
    <property type="evidence" value="ECO:0007669"/>
    <property type="project" value="UniProtKB-KW"/>
</dbReference>
<reference evidence="12" key="1">
    <citation type="submission" date="2021-05" db="EMBL/GenBank/DDBJ databases">
        <authorList>
            <person name="Pietrasiak N."/>
            <person name="Ward R."/>
            <person name="Stajich J.E."/>
            <person name="Kurbessoian T."/>
        </authorList>
    </citation>
    <scope>NUCLEOTIDE SEQUENCE</scope>
    <source>
        <strain evidence="12">GSE-TBD4-15B</strain>
    </source>
</reference>
<evidence type="ECO:0000256" key="2">
    <source>
        <dbReference type="ARBA" id="ARBA00001089"/>
    </source>
</evidence>
<keyword evidence="6 11" id="KW-0865">Zymogen</keyword>
<evidence type="ECO:0000256" key="8">
    <source>
        <dbReference type="ARBA" id="ARBA00047417"/>
    </source>
</evidence>
<feature type="binding site" evidence="10">
    <location>
        <begin position="485"/>
        <end position="486"/>
    </location>
    <ligand>
        <name>L-glutamate</name>
        <dbReference type="ChEBI" id="CHEBI:29985"/>
    </ligand>
</feature>
<reference evidence="12" key="2">
    <citation type="journal article" date="2022" name="Microbiol. Resour. Announc.">
        <title>Metagenome Sequencing to Explore Phylogenomics of Terrestrial Cyanobacteria.</title>
        <authorList>
            <person name="Ward R.D."/>
            <person name="Stajich J.E."/>
            <person name="Johansen J.R."/>
            <person name="Huntemann M."/>
            <person name="Clum A."/>
            <person name="Foster B."/>
            <person name="Foster B."/>
            <person name="Roux S."/>
            <person name="Palaniappan K."/>
            <person name="Varghese N."/>
            <person name="Mukherjee S."/>
            <person name="Reddy T.B.K."/>
            <person name="Daum C."/>
            <person name="Copeland A."/>
            <person name="Chen I.A."/>
            <person name="Ivanova N.N."/>
            <person name="Kyrpides N.C."/>
            <person name="Shapiro N."/>
            <person name="Eloe-Fadrosh E.A."/>
            <person name="Pietrasiak N."/>
        </authorList>
    </citation>
    <scope>NUCLEOTIDE SEQUENCE</scope>
    <source>
        <strain evidence="12">GSE-TBD4-15B</strain>
    </source>
</reference>
<comment type="PTM">
    <text evidence="11">Cleaved by autocatalysis into a large and a small subunit.</text>
</comment>
<comment type="catalytic activity">
    <reaction evidence="8 11">
        <text>an N-terminal (5-L-glutamyl)-[peptide] + an alpha-amino acid = 5-L-glutamyl amino acid + an N-terminal L-alpha-aminoacyl-[peptide]</text>
        <dbReference type="Rhea" id="RHEA:23904"/>
        <dbReference type="Rhea" id="RHEA-COMP:9780"/>
        <dbReference type="Rhea" id="RHEA-COMP:9795"/>
        <dbReference type="ChEBI" id="CHEBI:77644"/>
        <dbReference type="ChEBI" id="CHEBI:78597"/>
        <dbReference type="ChEBI" id="CHEBI:78599"/>
        <dbReference type="ChEBI" id="CHEBI:78608"/>
        <dbReference type="EC" id="2.3.2.2"/>
    </reaction>
</comment>
<dbReference type="Proteomes" id="UP000707356">
    <property type="component" value="Unassembled WGS sequence"/>
</dbReference>
<evidence type="ECO:0000313" key="12">
    <source>
        <dbReference type="EMBL" id="MBW4465134.1"/>
    </source>
</evidence>
<dbReference type="InterPro" id="IPR029055">
    <property type="entry name" value="Ntn_hydrolases_N"/>
</dbReference>
<dbReference type="GO" id="GO:0006751">
    <property type="term" value="P:glutathione catabolic process"/>
    <property type="evidence" value="ECO:0007669"/>
    <property type="project" value="UniProtKB-UniRule"/>
</dbReference>
<evidence type="ECO:0000256" key="1">
    <source>
        <dbReference type="ARBA" id="ARBA00001049"/>
    </source>
</evidence>
<comment type="caution">
    <text evidence="12">The sequence shown here is derived from an EMBL/GenBank/DDBJ whole genome shotgun (WGS) entry which is preliminary data.</text>
</comment>
<comment type="similarity">
    <text evidence="3 11">Belongs to the gamma-glutamyltransferase family.</text>
</comment>
<comment type="subunit">
    <text evidence="11">This enzyme consists of two polypeptide chains, which are synthesized in precursor form from a single polypeptide.</text>
</comment>
<dbReference type="Pfam" id="PF01019">
    <property type="entry name" value="G_glu_transpept"/>
    <property type="match status" value="1"/>
</dbReference>
<evidence type="ECO:0000256" key="10">
    <source>
        <dbReference type="PIRSR" id="PIRSR600101-2"/>
    </source>
</evidence>
<evidence type="ECO:0000256" key="4">
    <source>
        <dbReference type="ARBA" id="ARBA00022679"/>
    </source>
</evidence>
<evidence type="ECO:0000256" key="6">
    <source>
        <dbReference type="ARBA" id="ARBA00023145"/>
    </source>
</evidence>
<evidence type="ECO:0000256" key="7">
    <source>
        <dbReference type="ARBA" id="ARBA00023315"/>
    </source>
</evidence>
<dbReference type="InterPro" id="IPR043137">
    <property type="entry name" value="GGT_ssub_C"/>
</dbReference>
<organism evidence="12 13">
    <name type="scientific">Pegethrix bostrychoides GSE-TBD4-15B</name>
    <dbReference type="NCBI Taxonomy" id="2839662"/>
    <lineage>
        <taxon>Bacteria</taxon>
        <taxon>Bacillati</taxon>
        <taxon>Cyanobacteriota</taxon>
        <taxon>Cyanophyceae</taxon>
        <taxon>Oculatellales</taxon>
        <taxon>Oculatellaceae</taxon>
        <taxon>Pegethrix</taxon>
    </lineage>
</organism>
<evidence type="ECO:0000256" key="3">
    <source>
        <dbReference type="ARBA" id="ARBA00009381"/>
    </source>
</evidence>
<dbReference type="GO" id="GO:0036374">
    <property type="term" value="F:glutathione hydrolase activity"/>
    <property type="evidence" value="ECO:0007669"/>
    <property type="project" value="UniProtKB-UniRule"/>
</dbReference>
<evidence type="ECO:0000256" key="5">
    <source>
        <dbReference type="ARBA" id="ARBA00022801"/>
    </source>
</evidence>
<dbReference type="GO" id="GO:0103068">
    <property type="term" value="F:leukotriene C4 gamma-glutamyl transferase activity"/>
    <property type="evidence" value="ECO:0007669"/>
    <property type="project" value="UniProtKB-EC"/>
</dbReference>
<dbReference type="NCBIfam" id="TIGR00066">
    <property type="entry name" value="g_glut_trans"/>
    <property type="match status" value="1"/>
</dbReference>
<feature type="binding site" evidence="10">
    <location>
        <position position="111"/>
    </location>
    <ligand>
        <name>L-glutamate</name>
        <dbReference type="ChEBI" id="CHEBI:29985"/>
    </ligand>
</feature>
<sequence>MRSRFLGLLGLALAVTVWLSLLVHTSAQAPLQIPPQMHTAVGRLGAVASVDARATQAGIAVLKAGGNAIDAAVATSAALGVVEPFSTGIGGGGFMVIYLKDQDRVITIDGREQAPATASVEMFNDPDSPDSPGALLPFAPNRISSGLAVGVPGTLAEWQEALNRYGTLTLAQALQPAIDLAESGFEVDATFAGQIAQNQERFAAFRSTQALYLPNDQPPAVGSRFQNPELAKTYRILAERGLNAFYRGELAEAIVQTVQNPPAVESPPFRVIQGGMTLADLDRYGVRVRPAVAAHYRGYRFYGMGLPSSGGITTGEVLKIVEGFDLGQLEPAAAWHRVIEAERLAFADRAAYLGDPEYVDVPLAGLQSDGFAQLRRAEIADRATADQAFRAAAADPLPFQNDPSPSLTASRLSAKISDHEGRSTTHLTVSDRLGNVVSYTNTIESTGGSGIVVPGYGFILNNELTDFDPVQPHPNSPEPGKRPRSSMAPTIAFAPDGTVLAFGSPGGSTIITTVIGIAVNMVDLGLPLDQAIAAPRISQRNGGTTQVDSGFEQSELGQQLSALGQILEPVPEIGAATGLIMRPDGSILAAAEPTRRGGGAALTVRP</sequence>
<dbReference type="EMBL" id="JAHHHV010000031">
    <property type="protein sequence ID" value="MBW4465134.1"/>
    <property type="molecule type" value="Genomic_DNA"/>
</dbReference>
<dbReference type="PRINTS" id="PR01210">
    <property type="entry name" value="GGTRANSPTASE"/>
</dbReference>
<feature type="binding site" evidence="10">
    <location>
        <position position="507"/>
    </location>
    <ligand>
        <name>L-glutamate</name>
        <dbReference type="ChEBI" id="CHEBI:29985"/>
    </ligand>
</feature>
<dbReference type="PANTHER" id="PTHR43199">
    <property type="entry name" value="GLUTATHIONE HYDROLASE"/>
    <property type="match status" value="1"/>
</dbReference>
<comment type="catalytic activity">
    <reaction evidence="1 11">
        <text>an S-substituted glutathione + H2O = an S-substituted L-cysteinylglycine + L-glutamate</text>
        <dbReference type="Rhea" id="RHEA:59468"/>
        <dbReference type="ChEBI" id="CHEBI:15377"/>
        <dbReference type="ChEBI" id="CHEBI:29985"/>
        <dbReference type="ChEBI" id="CHEBI:90779"/>
        <dbReference type="ChEBI" id="CHEBI:143103"/>
        <dbReference type="EC" id="3.4.19.13"/>
    </reaction>
</comment>
<comment type="catalytic activity">
    <reaction evidence="2 11">
        <text>glutathione + H2O = L-cysteinylglycine + L-glutamate</text>
        <dbReference type="Rhea" id="RHEA:28807"/>
        <dbReference type="ChEBI" id="CHEBI:15377"/>
        <dbReference type="ChEBI" id="CHEBI:29985"/>
        <dbReference type="ChEBI" id="CHEBI:57925"/>
        <dbReference type="ChEBI" id="CHEBI:61694"/>
        <dbReference type="EC" id="3.4.19.13"/>
    </reaction>
</comment>
<evidence type="ECO:0000256" key="9">
    <source>
        <dbReference type="PIRSR" id="PIRSR600101-1"/>
    </source>
</evidence>
<keyword evidence="5 11" id="KW-0378">Hydrolase</keyword>
<feature type="binding site" evidence="10">
    <location>
        <position position="466"/>
    </location>
    <ligand>
        <name>L-glutamate</name>
        <dbReference type="ChEBI" id="CHEBI:29985"/>
    </ligand>
</feature>
<evidence type="ECO:0000256" key="11">
    <source>
        <dbReference type="RuleBase" id="RU368036"/>
    </source>
</evidence>
<dbReference type="Gene3D" id="3.60.20.40">
    <property type="match status" value="1"/>
</dbReference>
<dbReference type="SUPFAM" id="SSF56235">
    <property type="entry name" value="N-terminal nucleophile aminohydrolases (Ntn hydrolases)"/>
    <property type="match status" value="1"/>
</dbReference>
<keyword evidence="7 11" id="KW-0012">Acyltransferase</keyword>
<dbReference type="Gene3D" id="1.10.246.130">
    <property type="match status" value="1"/>
</dbReference>
<accession>A0A951U3X8</accession>
<dbReference type="InterPro" id="IPR051792">
    <property type="entry name" value="GGT_bact"/>
</dbReference>
<comment type="pathway">
    <text evidence="11">Sulfur metabolism; glutathione metabolism.</text>
</comment>
<dbReference type="InterPro" id="IPR043138">
    <property type="entry name" value="GGT_lsub"/>
</dbReference>
<keyword evidence="11" id="KW-0317">Glutathione biosynthesis</keyword>